<accession>A0A915LB53</accession>
<evidence type="ECO:0000313" key="4">
    <source>
        <dbReference type="WBParaSite" id="nRc.2.0.1.t46986-RA"/>
    </source>
</evidence>
<feature type="coiled-coil region" evidence="1">
    <location>
        <begin position="135"/>
        <end position="162"/>
    </location>
</feature>
<proteinExistence type="predicted"/>
<dbReference type="PANTHER" id="PTHR13802:SF60">
    <property type="entry name" value="PROTEIN CBG06057"/>
    <property type="match status" value="1"/>
</dbReference>
<dbReference type="GO" id="GO:0007160">
    <property type="term" value="P:cell-matrix adhesion"/>
    <property type="evidence" value="ECO:0007669"/>
    <property type="project" value="InterPro"/>
</dbReference>
<reference evidence="4" key="1">
    <citation type="submission" date="2022-11" db="UniProtKB">
        <authorList>
            <consortium name="WormBaseParasite"/>
        </authorList>
    </citation>
    <scope>IDENTIFICATION</scope>
</reference>
<dbReference type="InterPro" id="IPR003886">
    <property type="entry name" value="NIDO_dom"/>
</dbReference>
<organism evidence="3 4">
    <name type="scientific">Romanomermis culicivorax</name>
    <name type="common">Nematode worm</name>
    <dbReference type="NCBI Taxonomy" id="13658"/>
    <lineage>
        <taxon>Eukaryota</taxon>
        <taxon>Metazoa</taxon>
        <taxon>Ecdysozoa</taxon>
        <taxon>Nematoda</taxon>
        <taxon>Enoplea</taxon>
        <taxon>Dorylaimia</taxon>
        <taxon>Mermithida</taxon>
        <taxon>Mermithoidea</taxon>
        <taxon>Mermithidae</taxon>
        <taxon>Romanomermis</taxon>
    </lineage>
</organism>
<evidence type="ECO:0000256" key="1">
    <source>
        <dbReference type="SAM" id="Coils"/>
    </source>
</evidence>
<dbReference type="InterPro" id="IPR051495">
    <property type="entry name" value="Epithelial_Barrier/Signaling"/>
</dbReference>
<feature type="domain" description="NIDO" evidence="2">
    <location>
        <begin position="51"/>
        <end position="191"/>
    </location>
</feature>
<dbReference type="Proteomes" id="UP000887565">
    <property type="component" value="Unplaced"/>
</dbReference>
<dbReference type="Pfam" id="PF06119">
    <property type="entry name" value="NIDO"/>
    <property type="match status" value="1"/>
</dbReference>
<evidence type="ECO:0000313" key="3">
    <source>
        <dbReference type="Proteomes" id="UP000887565"/>
    </source>
</evidence>
<dbReference type="PANTHER" id="PTHR13802">
    <property type="entry name" value="MUCIN 4-RELATED"/>
    <property type="match status" value="1"/>
</dbReference>
<name>A0A915LB53_ROMCU</name>
<keyword evidence="3" id="KW-1185">Reference proteome</keyword>
<protein>
    <recommendedName>
        <fullName evidence="2">NIDO domain-containing protein</fullName>
    </recommendedName>
</protein>
<sequence>MSGSVHRTDNLYNFDTAFDVRLSPKDAQIGRQIDLLFWFPFYGSLYNYTVISKNGFIAFAQVFEEGLDIHVGPEVNWPEFPDPAMIAPYMCPQKYATQTFGGRSSGVRYKLLVRPDLLRQKNVPGSQTGAPAILKLNKEINYAQADEEAARLLDEMKKNLADGMVGAENFEPDIALVVTWLNMTYAQASAQDEADKVSL</sequence>
<evidence type="ECO:0000259" key="2">
    <source>
        <dbReference type="Pfam" id="PF06119"/>
    </source>
</evidence>
<dbReference type="AlphaFoldDB" id="A0A915LB53"/>
<keyword evidence="1" id="KW-0175">Coiled coil</keyword>
<dbReference type="WBParaSite" id="nRc.2.0.1.t46986-RA">
    <property type="protein sequence ID" value="nRc.2.0.1.t46986-RA"/>
    <property type="gene ID" value="nRc.2.0.1.g46986"/>
</dbReference>